<keyword evidence="8 15" id="KW-0210">Decarboxylase</keyword>
<keyword evidence="12 15" id="KW-0456">Lyase</keyword>
<protein>
    <recommendedName>
        <fullName evidence="15 16">Multifunctional fusion protein</fullName>
    </recommendedName>
    <domain>
        <recommendedName>
            <fullName evidence="15">Indole-3-glycerol phosphate synthase</fullName>
            <shortName evidence="15">IGPS</shortName>
            <ecNumber evidence="15">4.1.1.48</ecNumber>
        </recommendedName>
    </domain>
    <domain>
        <recommendedName>
            <fullName evidence="16">N-(5'-phosphoribosyl)anthranilate isomerase</fullName>
            <shortName evidence="16">PRAI</shortName>
            <ecNumber evidence="16">5.3.1.24</ecNumber>
        </recommendedName>
    </domain>
</protein>
<dbReference type="GO" id="GO:0004640">
    <property type="term" value="F:phosphoribosylanthranilate isomerase activity"/>
    <property type="evidence" value="ECO:0007669"/>
    <property type="project" value="UniProtKB-UniRule"/>
</dbReference>
<dbReference type="PANTHER" id="PTHR22854:SF2">
    <property type="entry name" value="INDOLE-3-GLYCEROL-PHOSPHATE SYNTHASE"/>
    <property type="match status" value="1"/>
</dbReference>
<evidence type="ECO:0000256" key="14">
    <source>
        <dbReference type="ARBA" id="ARBA00025592"/>
    </source>
</evidence>
<dbReference type="UniPathway" id="UPA00035">
    <property type="reaction ID" value="UER00042"/>
</dbReference>
<dbReference type="GO" id="GO:0000162">
    <property type="term" value="P:L-tryptophan biosynthetic process"/>
    <property type="evidence" value="ECO:0007669"/>
    <property type="project" value="UniProtKB-UniRule"/>
</dbReference>
<sequence>MNRSATNSQQPSILQQIVTQRRQRIAELAEVYSQAGLYQATQQQQRPRRSLAGQLRRSDKGFILECKKASPSKGLIRADFDPVAIARTYQPHAAAISVLTEPDYFDGDFAYLQAVSREVQIPVLCKDFIVEPLQLYLARYFGADAVLLMLSILDDDDYRALSDLAGKLDLEVLTEVSTEAEMHRAAALNAPVIGINHRNLHDLSIDLNRSQRLAALAPKEALLIAESGITEHSQVRALGAFVDGFLVGSHLTAQADIDRACRQLIYGEHKVCGLTSPADALMAATAGARYGGLIFAEGSPRQLTVTEAKGICQQVPALDYVAVVTTDAVNDIVQLAQSLPLSAIQLHGQQPLAVVEAVRQQLPTTTALWYAVDMASQEATDFFNWPVERLVLDNGRGGSGQSFDWQKLNTLTETQRQQCLLAGGIGADNARDAMATGCRGLDLNSAVEYKPGQKDAAALNLVFTRLSHYFRSSAQTPSSLSPKDINS</sequence>
<dbReference type="InterPro" id="IPR013785">
    <property type="entry name" value="Aldolase_TIM"/>
</dbReference>
<dbReference type="EC" id="5.3.1.24" evidence="16"/>
<dbReference type="InterPro" id="IPR001240">
    <property type="entry name" value="PRAI_dom"/>
</dbReference>
<keyword evidence="10 15" id="KW-0057">Aromatic amino acid biosynthesis</keyword>
<dbReference type="InterPro" id="IPR045186">
    <property type="entry name" value="Indole-3-glycerol_P_synth"/>
</dbReference>
<dbReference type="FunFam" id="3.20.20.70:FF:000024">
    <property type="entry name" value="Indole-3-glycerol phosphate synthase"/>
    <property type="match status" value="1"/>
</dbReference>
<dbReference type="GO" id="GO:0004425">
    <property type="term" value="F:indole-3-glycerol-phosphate synthase activity"/>
    <property type="evidence" value="ECO:0007669"/>
    <property type="project" value="UniProtKB-UniRule"/>
</dbReference>
<evidence type="ECO:0000256" key="9">
    <source>
        <dbReference type="ARBA" id="ARBA00022822"/>
    </source>
</evidence>
<name>A0A432WH37_9GAMM</name>
<evidence type="ECO:0000313" key="19">
    <source>
        <dbReference type="EMBL" id="RUO33065.1"/>
    </source>
</evidence>
<evidence type="ECO:0000256" key="2">
    <source>
        <dbReference type="ARBA" id="ARBA00001633"/>
    </source>
</evidence>
<comment type="similarity">
    <text evidence="5">In the N-terminal section; belongs to the TrpC family.</text>
</comment>
<feature type="domain" description="N-(5'phosphoribosyl) anthranilate isomerase (PRAI)" evidence="18">
    <location>
        <begin position="270"/>
        <end position="463"/>
    </location>
</feature>
<accession>A0A432WH37</accession>
<keyword evidence="9 15" id="KW-0822">Tryptophan biosynthesis</keyword>
<dbReference type="Pfam" id="PF00697">
    <property type="entry name" value="PRAI"/>
    <property type="match status" value="1"/>
</dbReference>
<comment type="pathway">
    <text evidence="4 15">Amino-acid biosynthesis; L-tryptophan biosynthesis; L-tryptophan from chorismate: step 4/5.</text>
</comment>
<keyword evidence="13" id="KW-0511">Multifunctional enzyme</keyword>
<dbReference type="AlphaFoldDB" id="A0A432WH37"/>
<comment type="similarity">
    <text evidence="6">In the C-terminal section; belongs to the TrpF family.</text>
</comment>
<evidence type="ECO:0000256" key="12">
    <source>
        <dbReference type="ARBA" id="ARBA00023239"/>
    </source>
</evidence>
<dbReference type="RefSeq" id="WP_126798802.1">
    <property type="nucleotide sequence ID" value="NZ_PIPO01000003.1"/>
</dbReference>
<dbReference type="PANTHER" id="PTHR22854">
    <property type="entry name" value="TRYPTOPHAN BIOSYNTHESIS PROTEIN"/>
    <property type="match status" value="1"/>
</dbReference>
<dbReference type="InterPro" id="IPR013798">
    <property type="entry name" value="Indole-3-glycerol_P_synth_dom"/>
</dbReference>
<dbReference type="CDD" id="cd00331">
    <property type="entry name" value="IGPS"/>
    <property type="match status" value="1"/>
</dbReference>
<comment type="similarity">
    <text evidence="15">Belongs to the TrpC family.</text>
</comment>
<keyword evidence="11 16" id="KW-0413">Isomerase</keyword>
<dbReference type="EC" id="4.1.1.48" evidence="15"/>
<evidence type="ECO:0000256" key="5">
    <source>
        <dbReference type="ARBA" id="ARBA00007902"/>
    </source>
</evidence>
<evidence type="ECO:0000256" key="7">
    <source>
        <dbReference type="ARBA" id="ARBA00022605"/>
    </source>
</evidence>
<evidence type="ECO:0000313" key="20">
    <source>
        <dbReference type="Proteomes" id="UP000287823"/>
    </source>
</evidence>
<comment type="catalytic activity">
    <reaction evidence="2 15">
        <text>1-(2-carboxyphenylamino)-1-deoxy-D-ribulose 5-phosphate + H(+) = (1S,2R)-1-C-(indol-3-yl)glycerol 3-phosphate + CO2 + H2O</text>
        <dbReference type="Rhea" id="RHEA:23476"/>
        <dbReference type="ChEBI" id="CHEBI:15377"/>
        <dbReference type="ChEBI" id="CHEBI:15378"/>
        <dbReference type="ChEBI" id="CHEBI:16526"/>
        <dbReference type="ChEBI" id="CHEBI:58613"/>
        <dbReference type="ChEBI" id="CHEBI:58866"/>
        <dbReference type="EC" id="4.1.1.48"/>
    </reaction>
</comment>
<evidence type="ECO:0000256" key="1">
    <source>
        <dbReference type="ARBA" id="ARBA00001164"/>
    </source>
</evidence>
<proteinExistence type="inferred from homology"/>
<evidence type="ECO:0000256" key="10">
    <source>
        <dbReference type="ARBA" id="ARBA00023141"/>
    </source>
</evidence>
<evidence type="ECO:0000256" key="3">
    <source>
        <dbReference type="ARBA" id="ARBA00004664"/>
    </source>
</evidence>
<evidence type="ECO:0000259" key="17">
    <source>
        <dbReference type="Pfam" id="PF00218"/>
    </source>
</evidence>
<dbReference type="EMBL" id="PIPO01000003">
    <property type="protein sequence ID" value="RUO33065.1"/>
    <property type="molecule type" value="Genomic_DNA"/>
</dbReference>
<evidence type="ECO:0000256" key="8">
    <source>
        <dbReference type="ARBA" id="ARBA00022793"/>
    </source>
</evidence>
<keyword evidence="7 15" id="KW-0028">Amino-acid biosynthesis</keyword>
<evidence type="ECO:0000256" key="11">
    <source>
        <dbReference type="ARBA" id="ARBA00023235"/>
    </source>
</evidence>
<evidence type="ECO:0000259" key="18">
    <source>
        <dbReference type="Pfam" id="PF00697"/>
    </source>
</evidence>
<dbReference type="CDD" id="cd00405">
    <property type="entry name" value="PRAI"/>
    <property type="match status" value="1"/>
</dbReference>
<comment type="function">
    <text evidence="14">Bifunctional enzyme that catalyzes two sequential steps of tryptophan biosynthetic pathway. The first reaction is catalyzed by the isomerase, coded by the TrpF domain; the second reaction is catalyzed by the synthase, coded by the TrpC domain.</text>
</comment>
<organism evidence="19 20">
    <name type="scientific">Aliidiomarina soli</name>
    <dbReference type="NCBI Taxonomy" id="1928574"/>
    <lineage>
        <taxon>Bacteria</taxon>
        <taxon>Pseudomonadati</taxon>
        <taxon>Pseudomonadota</taxon>
        <taxon>Gammaproteobacteria</taxon>
        <taxon>Alteromonadales</taxon>
        <taxon>Idiomarinaceae</taxon>
        <taxon>Aliidiomarina</taxon>
    </lineage>
</organism>
<dbReference type="HAMAP" id="MF_00135">
    <property type="entry name" value="PRAI"/>
    <property type="match status" value="1"/>
</dbReference>
<comment type="caution">
    <text evidence="19">The sequence shown here is derived from an EMBL/GenBank/DDBJ whole genome shotgun (WGS) entry which is preliminary data.</text>
</comment>
<evidence type="ECO:0000256" key="16">
    <source>
        <dbReference type="HAMAP-Rule" id="MF_00135"/>
    </source>
</evidence>
<dbReference type="PROSITE" id="PS00614">
    <property type="entry name" value="IGPS"/>
    <property type="match status" value="1"/>
</dbReference>
<evidence type="ECO:0000256" key="6">
    <source>
        <dbReference type="ARBA" id="ARBA00009847"/>
    </source>
</evidence>
<comment type="similarity">
    <text evidence="16">Belongs to the TrpF family.</text>
</comment>
<dbReference type="Proteomes" id="UP000287823">
    <property type="component" value="Unassembled WGS sequence"/>
</dbReference>
<dbReference type="Pfam" id="PF00218">
    <property type="entry name" value="IGPS"/>
    <property type="match status" value="1"/>
</dbReference>
<reference evidence="19 20" key="1">
    <citation type="journal article" date="2011" name="Front. Microbiol.">
        <title>Genomic signatures of strain selection and enhancement in Bacillus atrophaeus var. globigii, a historical biowarfare simulant.</title>
        <authorList>
            <person name="Gibbons H.S."/>
            <person name="Broomall S.M."/>
            <person name="McNew L.A."/>
            <person name="Daligault H."/>
            <person name="Chapman C."/>
            <person name="Bruce D."/>
            <person name="Karavis M."/>
            <person name="Krepps M."/>
            <person name="McGregor P.A."/>
            <person name="Hong C."/>
            <person name="Park K.H."/>
            <person name="Akmal A."/>
            <person name="Feldman A."/>
            <person name="Lin J.S."/>
            <person name="Chang W.E."/>
            <person name="Higgs B.W."/>
            <person name="Demirev P."/>
            <person name="Lindquist J."/>
            <person name="Liem A."/>
            <person name="Fochler E."/>
            <person name="Read T.D."/>
            <person name="Tapia R."/>
            <person name="Johnson S."/>
            <person name="Bishop-Lilly K.A."/>
            <person name="Detter C."/>
            <person name="Han C."/>
            <person name="Sozhamannan S."/>
            <person name="Rosenzweig C.N."/>
            <person name="Skowronski E.W."/>
        </authorList>
    </citation>
    <scope>NUCLEOTIDE SEQUENCE [LARGE SCALE GENOMIC DNA]</scope>
    <source>
        <strain evidence="19 20">Y4G10-17</strain>
    </source>
</reference>
<dbReference type="SUPFAM" id="SSF51366">
    <property type="entry name" value="Ribulose-phoshate binding barrel"/>
    <property type="match status" value="2"/>
</dbReference>
<comment type="pathway">
    <text evidence="3 16">Amino-acid biosynthesis; L-tryptophan biosynthesis; L-tryptophan from chorismate: step 3/5.</text>
</comment>
<dbReference type="InterPro" id="IPR011060">
    <property type="entry name" value="RibuloseP-bd_barrel"/>
</dbReference>
<dbReference type="Gene3D" id="3.20.20.70">
    <property type="entry name" value="Aldolase class I"/>
    <property type="match status" value="2"/>
</dbReference>
<comment type="catalytic activity">
    <reaction evidence="1 16">
        <text>N-(5-phospho-beta-D-ribosyl)anthranilate = 1-(2-carboxyphenylamino)-1-deoxy-D-ribulose 5-phosphate</text>
        <dbReference type="Rhea" id="RHEA:21540"/>
        <dbReference type="ChEBI" id="CHEBI:18277"/>
        <dbReference type="ChEBI" id="CHEBI:58613"/>
        <dbReference type="EC" id="5.3.1.24"/>
    </reaction>
</comment>
<gene>
    <name evidence="15" type="primary">trpC</name>
    <name evidence="16" type="synonym">trpF</name>
    <name evidence="19" type="ORF">CWE14_07475</name>
</gene>
<evidence type="ECO:0000256" key="13">
    <source>
        <dbReference type="ARBA" id="ARBA00023268"/>
    </source>
</evidence>
<dbReference type="InterPro" id="IPR001468">
    <property type="entry name" value="Indole-3-GlycerolPSynthase_CS"/>
</dbReference>
<dbReference type="HAMAP" id="MF_00134_B">
    <property type="entry name" value="IGPS_B"/>
    <property type="match status" value="1"/>
</dbReference>
<feature type="domain" description="Indole-3-glycerol phosphate synthase" evidence="17">
    <location>
        <begin position="14"/>
        <end position="264"/>
    </location>
</feature>
<dbReference type="NCBIfam" id="NF006945">
    <property type="entry name" value="PRK09427.1"/>
    <property type="match status" value="1"/>
</dbReference>
<evidence type="ECO:0000256" key="4">
    <source>
        <dbReference type="ARBA" id="ARBA00004696"/>
    </source>
</evidence>
<keyword evidence="20" id="KW-1185">Reference proteome</keyword>
<evidence type="ECO:0000256" key="15">
    <source>
        <dbReference type="HAMAP-Rule" id="MF_00134"/>
    </source>
</evidence>